<dbReference type="NCBIfam" id="NF007739">
    <property type="entry name" value="PRK10419.1"/>
    <property type="match status" value="2"/>
</dbReference>
<dbReference type="Proteomes" id="UP001597090">
    <property type="component" value="Unassembled WGS sequence"/>
</dbReference>
<proteinExistence type="inferred from homology"/>
<dbReference type="SMART" id="SM00382">
    <property type="entry name" value="AAA"/>
    <property type="match status" value="2"/>
</dbReference>
<dbReference type="InterPro" id="IPR017871">
    <property type="entry name" value="ABC_transporter-like_CS"/>
</dbReference>
<name>A0ABW2YKJ3_9GAMM</name>
<comment type="similarity">
    <text evidence="1">Belongs to the ABC transporter superfamily.</text>
</comment>
<organism evidence="6 7">
    <name type="scientific">Lysobacter koreensis</name>
    <dbReference type="NCBI Taxonomy" id="266122"/>
    <lineage>
        <taxon>Bacteria</taxon>
        <taxon>Pseudomonadati</taxon>
        <taxon>Pseudomonadota</taxon>
        <taxon>Gammaproteobacteria</taxon>
        <taxon>Lysobacterales</taxon>
        <taxon>Lysobacteraceae</taxon>
        <taxon>Lysobacter</taxon>
    </lineage>
</organism>
<evidence type="ECO:0000256" key="2">
    <source>
        <dbReference type="ARBA" id="ARBA00022448"/>
    </source>
</evidence>
<evidence type="ECO:0000313" key="6">
    <source>
        <dbReference type="EMBL" id="MFD0738712.1"/>
    </source>
</evidence>
<dbReference type="InterPro" id="IPR050319">
    <property type="entry name" value="ABC_transp_ATP-bind"/>
</dbReference>
<evidence type="ECO:0000256" key="4">
    <source>
        <dbReference type="ARBA" id="ARBA00022840"/>
    </source>
</evidence>
<dbReference type="PANTHER" id="PTHR43776">
    <property type="entry name" value="TRANSPORT ATP-BINDING PROTEIN"/>
    <property type="match status" value="1"/>
</dbReference>
<comment type="caution">
    <text evidence="6">The sequence shown here is derived from an EMBL/GenBank/DDBJ whole genome shotgun (WGS) entry which is preliminary data.</text>
</comment>
<dbReference type="RefSeq" id="WP_386811675.1">
    <property type="nucleotide sequence ID" value="NZ_JBHTIH010000003.1"/>
</dbReference>
<sequence>MTALVELRGLQVDSGARRLLGPLDLQLQAGECVGLVGESGSGKSLSALALLGLVPPALSTRGGLAVDGHDVALNSREHVALRGRVLGWVPQDPLAALHPLRSVGVQLTETLRVLRGLSRAQAQAEALSLFARVQLPEPGAALRKYPHQFSGGQRQRIAIALALATRPRVLIADEPTSALDARIARDILDLLDALRREDGLALLLISHDLPLVGAYAQQLVVLQRGAVVERGATRALFADPQETYTRELLAADTLAPLPAPRTDAQLLLRGERLRVRYPRASRDALDDVTVELRRGEGLALVGESGSGKSTLGRALLRLLRGAHGRVLLFGDGPDAVDLAALPRRELRRLRARIGVVFQDPYASLDPRLRIAQIVAEPLRIHGRGDAASRRSRAAELLQAVGLDRDMLDRYPHQFSGGQRQRIAIARALATDPELLVCDEAVSALDAHHRAAILALLVTLKRERGLALLFVTHDLAAAAAVAERIAVLEDGRIVESGVTLEVLRAPRHAHTRALLAARPQA</sequence>
<dbReference type="InterPro" id="IPR003593">
    <property type="entry name" value="AAA+_ATPase"/>
</dbReference>
<evidence type="ECO:0000259" key="5">
    <source>
        <dbReference type="PROSITE" id="PS50893"/>
    </source>
</evidence>
<keyword evidence="3" id="KW-0547">Nucleotide-binding</keyword>
<dbReference type="SUPFAM" id="SSF52540">
    <property type="entry name" value="P-loop containing nucleoside triphosphate hydrolases"/>
    <property type="match status" value="2"/>
</dbReference>
<dbReference type="PROSITE" id="PS00211">
    <property type="entry name" value="ABC_TRANSPORTER_1"/>
    <property type="match status" value="2"/>
</dbReference>
<dbReference type="NCBIfam" id="NF008453">
    <property type="entry name" value="PRK11308.1"/>
    <property type="match status" value="2"/>
</dbReference>
<evidence type="ECO:0000256" key="3">
    <source>
        <dbReference type="ARBA" id="ARBA00022741"/>
    </source>
</evidence>
<dbReference type="Pfam" id="PF00005">
    <property type="entry name" value="ABC_tran"/>
    <property type="match status" value="2"/>
</dbReference>
<dbReference type="InterPro" id="IPR003439">
    <property type="entry name" value="ABC_transporter-like_ATP-bd"/>
</dbReference>
<dbReference type="EMBL" id="JBHTIH010000003">
    <property type="protein sequence ID" value="MFD0738712.1"/>
    <property type="molecule type" value="Genomic_DNA"/>
</dbReference>
<keyword evidence="4 6" id="KW-0067">ATP-binding</keyword>
<reference evidence="7" key="1">
    <citation type="journal article" date="2019" name="Int. J. Syst. Evol. Microbiol.">
        <title>The Global Catalogue of Microorganisms (GCM) 10K type strain sequencing project: providing services to taxonomists for standard genome sequencing and annotation.</title>
        <authorList>
            <consortium name="The Broad Institute Genomics Platform"/>
            <consortium name="The Broad Institute Genome Sequencing Center for Infectious Disease"/>
            <person name="Wu L."/>
            <person name="Ma J."/>
        </authorList>
    </citation>
    <scope>NUCLEOTIDE SEQUENCE [LARGE SCALE GENOMIC DNA]</scope>
    <source>
        <strain evidence="7">CCUG 55491</strain>
    </source>
</reference>
<dbReference type="InterPro" id="IPR027417">
    <property type="entry name" value="P-loop_NTPase"/>
</dbReference>
<dbReference type="PANTHER" id="PTHR43776:SF7">
    <property type="entry name" value="D,D-DIPEPTIDE TRANSPORT ATP-BINDING PROTEIN DDPF-RELATED"/>
    <property type="match status" value="1"/>
</dbReference>
<evidence type="ECO:0000313" key="7">
    <source>
        <dbReference type="Proteomes" id="UP001597090"/>
    </source>
</evidence>
<keyword evidence="7" id="KW-1185">Reference proteome</keyword>
<dbReference type="CDD" id="cd03257">
    <property type="entry name" value="ABC_NikE_OppD_transporters"/>
    <property type="match status" value="2"/>
</dbReference>
<dbReference type="GO" id="GO:0005524">
    <property type="term" value="F:ATP binding"/>
    <property type="evidence" value="ECO:0007669"/>
    <property type="project" value="UniProtKB-KW"/>
</dbReference>
<evidence type="ECO:0000256" key="1">
    <source>
        <dbReference type="ARBA" id="ARBA00005417"/>
    </source>
</evidence>
<dbReference type="PROSITE" id="PS50893">
    <property type="entry name" value="ABC_TRANSPORTER_2"/>
    <property type="match status" value="2"/>
</dbReference>
<dbReference type="Gene3D" id="3.40.50.300">
    <property type="entry name" value="P-loop containing nucleotide triphosphate hydrolases"/>
    <property type="match status" value="2"/>
</dbReference>
<feature type="domain" description="ABC transporter" evidence="5">
    <location>
        <begin position="5"/>
        <end position="249"/>
    </location>
</feature>
<protein>
    <submittedName>
        <fullName evidence="6">Dipeptide ABC transporter ATP-binding protein</fullName>
    </submittedName>
</protein>
<keyword evidence="2" id="KW-0813">Transport</keyword>
<feature type="domain" description="ABC transporter" evidence="5">
    <location>
        <begin position="268"/>
        <end position="514"/>
    </location>
</feature>
<accession>A0ABW2YKJ3</accession>
<gene>
    <name evidence="6" type="ORF">ACFQZQ_05405</name>
</gene>